<evidence type="ECO:0000313" key="2">
    <source>
        <dbReference type="EMBL" id="KAG2597744.1"/>
    </source>
</evidence>
<name>A0A8T0SKD5_PANVG</name>
<dbReference type="PANTHER" id="PTHR32133:SF315">
    <property type="entry name" value="F-BOX DOMAIN-CONTAINING PROTEIN"/>
    <property type="match status" value="1"/>
</dbReference>
<dbReference type="InterPro" id="IPR036047">
    <property type="entry name" value="F-box-like_dom_sf"/>
</dbReference>
<dbReference type="InterPro" id="IPR001810">
    <property type="entry name" value="F-box_dom"/>
</dbReference>
<evidence type="ECO:0000313" key="3">
    <source>
        <dbReference type="Proteomes" id="UP000823388"/>
    </source>
</evidence>
<comment type="caution">
    <text evidence="2">The sequence shown here is derived from an EMBL/GenBank/DDBJ whole genome shotgun (WGS) entry which is preliminary data.</text>
</comment>
<dbReference type="PANTHER" id="PTHR32133">
    <property type="entry name" value="OS07G0120400 PROTEIN"/>
    <property type="match status" value="1"/>
</dbReference>
<feature type="domain" description="F-box" evidence="1">
    <location>
        <begin position="35"/>
        <end position="78"/>
    </location>
</feature>
<reference evidence="2" key="1">
    <citation type="submission" date="2020-05" db="EMBL/GenBank/DDBJ databases">
        <title>WGS assembly of Panicum virgatum.</title>
        <authorList>
            <person name="Lovell J.T."/>
            <person name="Jenkins J."/>
            <person name="Shu S."/>
            <person name="Juenger T.E."/>
            <person name="Schmutz J."/>
        </authorList>
    </citation>
    <scope>NUCLEOTIDE SEQUENCE</scope>
    <source>
        <strain evidence="2">AP13</strain>
    </source>
</reference>
<dbReference type="Pfam" id="PF12937">
    <property type="entry name" value="F-box-like"/>
    <property type="match status" value="1"/>
</dbReference>
<organism evidence="2 3">
    <name type="scientific">Panicum virgatum</name>
    <name type="common">Blackwell switchgrass</name>
    <dbReference type="NCBI Taxonomy" id="38727"/>
    <lineage>
        <taxon>Eukaryota</taxon>
        <taxon>Viridiplantae</taxon>
        <taxon>Streptophyta</taxon>
        <taxon>Embryophyta</taxon>
        <taxon>Tracheophyta</taxon>
        <taxon>Spermatophyta</taxon>
        <taxon>Magnoliopsida</taxon>
        <taxon>Liliopsida</taxon>
        <taxon>Poales</taxon>
        <taxon>Poaceae</taxon>
        <taxon>PACMAD clade</taxon>
        <taxon>Panicoideae</taxon>
        <taxon>Panicodae</taxon>
        <taxon>Paniceae</taxon>
        <taxon>Panicinae</taxon>
        <taxon>Panicum</taxon>
        <taxon>Panicum sect. Hiantes</taxon>
    </lineage>
</organism>
<proteinExistence type="predicted"/>
<accession>A0A8T0SKD5</accession>
<dbReference type="SUPFAM" id="SSF81383">
    <property type="entry name" value="F-box domain"/>
    <property type="match status" value="1"/>
</dbReference>
<gene>
    <name evidence="2" type="ORF">PVAP13_5KG241800</name>
</gene>
<sequence length="388" mass="41798">MEELPPGFLSLGLGPRRHAADLAFPFPSMRPPPALPDVLVEDILVRIPPQDSECLLRAALVCKRWARLLTDEAFHLRYVTRHGGTTTTMLGFFGNLVDTCGSDRCNSYRVHDARDGRVLLNRIAGTIARENEHQTAAALAPLPLLPRPQQVRSWNAAVLACCRRGPFRVAFAGIDANGLFAHVYSSESDAWGEAASAPLPVPGPGDAERLDEFLLPVPGAQVGYGLYFVLGKKGSAVLEYDPAARALAVIPLPELPYRALIALMALEGGGVLGFAEVDLQSTLRLWAAETDPPAAAAPPGQLWVVRRAIHLATQLPAHVSSVYYVVASADGAGVVFLCTTDGLYTFDLNSGQSTRVMSNRFYDIIPYVTFYTPALREDLIDEGPSAGA</sequence>
<dbReference type="EMBL" id="CM029045">
    <property type="protein sequence ID" value="KAG2597744.1"/>
    <property type="molecule type" value="Genomic_DNA"/>
</dbReference>
<evidence type="ECO:0000259" key="1">
    <source>
        <dbReference type="SMART" id="SM00256"/>
    </source>
</evidence>
<keyword evidence="3" id="KW-1185">Reference proteome</keyword>
<dbReference type="Gene3D" id="1.20.1280.50">
    <property type="match status" value="1"/>
</dbReference>
<protein>
    <recommendedName>
        <fullName evidence="1">F-box domain-containing protein</fullName>
    </recommendedName>
</protein>
<dbReference type="SMART" id="SM00256">
    <property type="entry name" value="FBOX"/>
    <property type="match status" value="1"/>
</dbReference>
<dbReference type="AlphaFoldDB" id="A0A8T0SKD5"/>
<dbReference type="Proteomes" id="UP000823388">
    <property type="component" value="Chromosome 5K"/>
</dbReference>